<keyword evidence="4" id="KW-0677">Repeat</keyword>
<dbReference type="InterPro" id="IPR006037">
    <property type="entry name" value="RCK_C"/>
</dbReference>
<dbReference type="InterPro" id="IPR004680">
    <property type="entry name" value="Cit_transptr-like_dom"/>
</dbReference>
<evidence type="ECO:0000256" key="4">
    <source>
        <dbReference type="ARBA" id="ARBA00022737"/>
    </source>
</evidence>
<dbReference type="Pfam" id="PF02080">
    <property type="entry name" value="TrkA_C"/>
    <property type="match status" value="2"/>
</dbReference>
<sequence length="608" mass="63235">MTTDLGIVLALLLATIGMFALNRPRMDAVALIMVVALPLSGVIGVDAALAGFSDPNVILIAALFVVGEALVRTGVAQRVGDLLMRSAGASEARLIVLLMVLVAGIGAFMSSTGVVAIFIPIVLRIAAHSGIPAGRLMMPLSVAALISGMMTLVATAPNLVIDSLLRREGLAGFGFFAFTPFGVPVLALAIGWMLVARRWLARGAVAAPGGRPRLADWIDAYGLADREFRIRIGAGSALAGRRLDQLSLRATEGVNILGVERRAGYGQRLIHPAADTVLQPGDVLFLDVIGKGADVDRICASLDLTRLPMSGRYFSDHAQDIGMVELMLPPDSPLVGQSPVAVRFRSVFGLAIVGMRRDNRPVEGPVAEVPMRVGDILLAVGPWKAIRNLMRRRDLIVLSLPAELDEVIEAPGRALPAVAILAGVVVLMVSGVVPNVLAALAGCLALGLFGCIDMAGAYRAIHWQTLVLIVGMLPFSAALQATGGVALAAEGMMWLIGTAGPRTALAAVFVLTVVMGLFISNTATAVLVGPVALAVAAELGVSPWPFAMTVALAASSAFLTPVSSPVNMLVVGPGNYRFADFLRVGLPLAVIVLVVAVALVPLVFPFGA</sequence>
<dbReference type="Proteomes" id="UP001247754">
    <property type="component" value="Unassembled WGS sequence"/>
</dbReference>
<feature type="transmembrane region" description="Helical" evidence="7">
    <location>
        <begin position="544"/>
        <end position="564"/>
    </location>
</feature>
<evidence type="ECO:0000256" key="5">
    <source>
        <dbReference type="ARBA" id="ARBA00022989"/>
    </source>
</evidence>
<keyword evidence="6 7" id="KW-0472">Membrane</keyword>
<gene>
    <name evidence="9" type="ORF">RGD00_17575</name>
</gene>
<dbReference type="InterPro" id="IPR036721">
    <property type="entry name" value="RCK_C_sf"/>
</dbReference>
<accession>A0ABU1FC27</accession>
<feature type="transmembrane region" description="Helical" evidence="7">
    <location>
        <begin position="30"/>
        <end position="50"/>
    </location>
</feature>
<evidence type="ECO:0000256" key="1">
    <source>
        <dbReference type="ARBA" id="ARBA00004141"/>
    </source>
</evidence>
<feature type="transmembrane region" description="Helical" evidence="7">
    <location>
        <begin position="57"/>
        <end position="75"/>
    </location>
</feature>
<dbReference type="InterPro" id="IPR031312">
    <property type="entry name" value="Na/sul_symport_CS"/>
</dbReference>
<dbReference type="SUPFAM" id="SSF116726">
    <property type="entry name" value="TrkA C-terminal domain-like"/>
    <property type="match status" value="2"/>
</dbReference>
<feature type="domain" description="RCK C-terminal" evidence="8">
    <location>
        <begin position="215"/>
        <end position="304"/>
    </location>
</feature>
<keyword evidence="10" id="KW-1185">Reference proteome</keyword>
<dbReference type="Pfam" id="PF03600">
    <property type="entry name" value="CitMHS"/>
    <property type="match status" value="1"/>
</dbReference>
<dbReference type="EMBL" id="JAVKPH010000026">
    <property type="protein sequence ID" value="MDR5654425.1"/>
    <property type="molecule type" value="Genomic_DNA"/>
</dbReference>
<feature type="domain" description="RCK C-terminal" evidence="8">
    <location>
        <begin position="311"/>
        <end position="395"/>
    </location>
</feature>
<feature type="transmembrane region" description="Helical" evidence="7">
    <location>
        <begin position="465"/>
        <end position="489"/>
    </location>
</feature>
<evidence type="ECO:0000256" key="6">
    <source>
        <dbReference type="ARBA" id="ARBA00023136"/>
    </source>
</evidence>
<evidence type="ECO:0000259" key="8">
    <source>
        <dbReference type="PROSITE" id="PS51202"/>
    </source>
</evidence>
<dbReference type="PANTHER" id="PTHR43652">
    <property type="entry name" value="BASIC AMINO ACID ANTIPORTER YFCC-RELATED"/>
    <property type="match status" value="1"/>
</dbReference>
<evidence type="ECO:0000313" key="9">
    <source>
        <dbReference type="EMBL" id="MDR5654425.1"/>
    </source>
</evidence>
<keyword evidence="3 7" id="KW-0812">Transmembrane</keyword>
<dbReference type="InterPro" id="IPR051679">
    <property type="entry name" value="DASS-Related_Transporters"/>
</dbReference>
<proteinExistence type="predicted"/>
<feature type="transmembrane region" description="Helical" evidence="7">
    <location>
        <begin position="173"/>
        <end position="195"/>
    </location>
</feature>
<feature type="transmembrane region" description="Helical" evidence="7">
    <location>
        <begin position="140"/>
        <end position="161"/>
    </location>
</feature>
<protein>
    <submittedName>
        <fullName evidence="9">SLC13 family permease</fullName>
    </submittedName>
</protein>
<keyword evidence="2" id="KW-0813">Transport</keyword>
<comment type="subcellular location">
    <subcellularLocation>
        <location evidence="1">Membrane</location>
        <topology evidence="1">Multi-pass membrane protein</topology>
    </subcellularLocation>
</comment>
<organism evidence="9 10">
    <name type="scientific">Ruixingdingia sedimenti</name>
    <dbReference type="NCBI Taxonomy" id="3073604"/>
    <lineage>
        <taxon>Bacteria</taxon>
        <taxon>Pseudomonadati</taxon>
        <taxon>Pseudomonadota</taxon>
        <taxon>Alphaproteobacteria</taxon>
        <taxon>Rhodobacterales</taxon>
        <taxon>Paracoccaceae</taxon>
        <taxon>Ruixingdingia</taxon>
    </lineage>
</organism>
<dbReference type="PANTHER" id="PTHR43652:SF1">
    <property type="entry name" value="RESPONSE REGULATOR"/>
    <property type="match status" value="1"/>
</dbReference>
<dbReference type="PROSITE" id="PS51202">
    <property type="entry name" value="RCK_C"/>
    <property type="match status" value="2"/>
</dbReference>
<comment type="caution">
    <text evidence="9">The sequence shown here is derived from an EMBL/GenBank/DDBJ whole genome shotgun (WGS) entry which is preliminary data.</text>
</comment>
<name>A0ABU1FC27_9RHOB</name>
<feature type="transmembrane region" description="Helical" evidence="7">
    <location>
        <begin position="584"/>
        <end position="604"/>
    </location>
</feature>
<reference evidence="9 10" key="1">
    <citation type="submission" date="2023-09" db="EMBL/GenBank/DDBJ databases">
        <title>Xinfangfangia sedmenti sp. nov., isolated the sedment.</title>
        <authorList>
            <person name="Xu L."/>
        </authorList>
    </citation>
    <scope>NUCLEOTIDE SEQUENCE [LARGE SCALE GENOMIC DNA]</scope>
    <source>
        <strain evidence="9 10">LG-4</strain>
    </source>
</reference>
<dbReference type="RefSeq" id="WP_310458582.1">
    <property type="nucleotide sequence ID" value="NZ_JAVKPH010000026.1"/>
</dbReference>
<feature type="transmembrane region" description="Helical" evidence="7">
    <location>
        <begin position="504"/>
        <end position="537"/>
    </location>
</feature>
<evidence type="ECO:0000256" key="7">
    <source>
        <dbReference type="SAM" id="Phobius"/>
    </source>
</evidence>
<dbReference type="Gene3D" id="3.30.70.1450">
    <property type="entry name" value="Regulator of K+ conductance, C-terminal domain"/>
    <property type="match status" value="2"/>
</dbReference>
<evidence type="ECO:0000256" key="2">
    <source>
        <dbReference type="ARBA" id="ARBA00022448"/>
    </source>
</evidence>
<evidence type="ECO:0000256" key="3">
    <source>
        <dbReference type="ARBA" id="ARBA00022692"/>
    </source>
</evidence>
<dbReference type="PROSITE" id="PS01271">
    <property type="entry name" value="NA_SULFATE"/>
    <property type="match status" value="1"/>
</dbReference>
<keyword evidence="5 7" id="KW-1133">Transmembrane helix</keyword>
<evidence type="ECO:0000313" key="10">
    <source>
        <dbReference type="Proteomes" id="UP001247754"/>
    </source>
</evidence>
<feature type="transmembrane region" description="Helical" evidence="7">
    <location>
        <begin position="95"/>
        <end position="119"/>
    </location>
</feature>